<accession>A0ABR8Z770</accession>
<dbReference type="RefSeq" id="WP_191734943.1">
    <property type="nucleotide sequence ID" value="NZ_JACYFS010000001.1"/>
</dbReference>
<proteinExistence type="predicted"/>
<organism evidence="1 2">
    <name type="scientific">Chryseobacterium caseinilyticum</name>
    <dbReference type="NCBI Taxonomy" id="2771428"/>
    <lineage>
        <taxon>Bacteria</taxon>
        <taxon>Pseudomonadati</taxon>
        <taxon>Bacteroidota</taxon>
        <taxon>Flavobacteriia</taxon>
        <taxon>Flavobacteriales</taxon>
        <taxon>Weeksellaceae</taxon>
        <taxon>Chryseobacterium group</taxon>
        <taxon>Chryseobacterium</taxon>
    </lineage>
</organism>
<dbReference type="Proteomes" id="UP000637299">
    <property type="component" value="Unassembled WGS sequence"/>
</dbReference>
<name>A0ABR8Z770_9FLAO</name>
<gene>
    <name evidence="1" type="ORF">IC610_01685</name>
</gene>
<evidence type="ECO:0000313" key="2">
    <source>
        <dbReference type="Proteomes" id="UP000637299"/>
    </source>
</evidence>
<comment type="caution">
    <text evidence="1">The sequence shown here is derived from an EMBL/GenBank/DDBJ whole genome shotgun (WGS) entry which is preliminary data.</text>
</comment>
<evidence type="ECO:0000313" key="1">
    <source>
        <dbReference type="EMBL" id="MBD8081127.1"/>
    </source>
</evidence>
<dbReference type="EMBL" id="JACYFS010000001">
    <property type="protein sequence ID" value="MBD8081127.1"/>
    <property type="molecule type" value="Genomic_DNA"/>
</dbReference>
<keyword evidence="2" id="KW-1185">Reference proteome</keyword>
<sequence>MRADLKKSKNNAGAPSPKDANTIAALKSDIVSWPSVDEDGVTLIGNFIFKPETNFFRIYMTAPTQAATFESSGNPDGRGAMNKYVGEHPGTTKEAMSFIKKHMGDEFVLIYGACEDSLEEKKVMGSRCFPLILTASGKDDKDGNVNTLTFEQEIINRDFIKFYSGDVSFAQPKVVADENVALVKADGPTYQLPATAVTADVEFTASNFEHGQIVTLIGGGGAAPLLLKNTPAGTIPVLLHEATNWIGLKDAVINLKVIKAEKTYLVEASRK</sequence>
<reference evidence="1 2" key="1">
    <citation type="submission" date="2020-09" db="EMBL/GenBank/DDBJ databases">
        <title>Genome seq and assembly of Chryseobacterium sp.</title>
        <authorList>
            <person name="Chhetri G."/>
        </authorList>
    </citation>
    <scope>NUCLEOTIDE SEQUENCE [LARGE SCALE GENOMIC DNA]</scope>
    <source>
        <strain evidence="1 2">GCR10</strain>
    </source>
</reference>
<protein>
    <submittedName>
        <fullName evidence="1">Uncharacterized protein</fullName>
    </submittedName>
</protein>